<proteinExistence type="predicted"/>
<protein>
    <recommendedName>
        <fullName evidence="5">Inner membrane protein</fullName>
    </recommendedName>
</protein>
<accession>A0A933L3B5</accession>
<evidence type="ECO:0000256" key="1">
    <source>
        <dbReference type="SAM" id="MobiDB-lite"/>
    </source>
</evidence>
<organism evidence="3 4">
    <name type="scientific">Devosia nanyangense</name>
    <dbReference type="NCBI Taxonomy" id="1228055"/>
    <lineage>
        <taxon>Bacteria</taxon>
        <taxon>Pseudomonadati</taxon>
        <taxon>Pseudomonadota</taxon>
        <taxon>Alphaproteobacteria</taxon>
        <taxon>Hyphomicrobiales</taxon>
        <taxon>Devosiaceae</taxon>
        <taxon>Devosia</taxon>
    </lineage>
</organism>
<dbReference type="EMBL" id="JACRAF010000023">
    <property type="protein sequence ID" value="MBI4921701.1"/>
    <property type="molecule type" value="Genomic_DNA"/>
</dbReference>
<feature type="transmembrane region" description="Helical" evidence="2">
    <location>
        <begin position="56"/>
        <end position="81"/>
    </location>
</feature>
<dbReference type="Proteomes" id="UP000782610">
    <property type="component" value="Unassembled WGS sequence"/>
</dbReference>
<comment type="caution">
    <text evidence="3">The sequence shown here is derived from an EMBL/GenBank/DDBJ whole genome shotgun (WGS) entry which is preliminary data.</text>
</comment>
<evidence type="ECO:0000256" key="2">
    <source>
        <dbReference type="SAM" id="Phobius"/>
    </source>
</evidence>
<feature type="compositionally biased region" description="Basic and acidic residues" evidence="1">
    <location>
        <begin position="17"/>
        <end position="31"/>
    </location>
</feature>
<keyword evidence="2" id="KW-0472">Membrane</keyword>
<reference evidence="3" key="1">
    <citation type="submission" date="2020-07" db="EMBL/GenBank/DDBJ databases">
        <title>Huge and variable diversity of episymbiotic CPR bacteria and DPANN archaea in groundwater ecosystems.</title>
        <authorList>
            <person name="He C.Y."/>
            <person name="Keren R."/>
            <person name="Whittaker M."/>
            <person name="Farag I.F."/>
            <person name="Doudna J."/>
            <person name="Cate J.H.D."/>
            <person name="Banfield J.F."/>
        </authorList>
    </citation>
    <scope>NUCLEOTIDE SEQUENCE</scope>
    <source>
        <strain evidence="3">NC_groundwater_1586_Pr3_B-0.1um_66_15</strain>
    </source>
</reference>
<evidence type="ECO:0000313" key="4">
    <source>
        <dbReference type="Proteomes" id="UP000782610"/>
    </source>
</evidence>
<evidence type="ECO:0008006" key="5">
    <source>
        <dbReference type="Google" id="ProtNLM"/>
    </source>
</evidence>
<sequence>MAERSTGPVKPPVIDLTARKPEADPRPEPKPASDAAPGSHRRNDAPPRFDLRNANWPLLGGAAIGGAVLGTLLTYLVAGVLPLPTRQQAMPPDLTMEVTAQGAQLDTLEATVGDLQRSTAKTQVSLDATIAQLDAGLTEVKAAIAGVEAAIPPPATVDLAPIEAELKTLKAQIDAIAAGASGADAGAIAQSLSTLETGLTSLTTRIDGVDAAVVALRTGLDAARKTLTDHIAAALPNEAGPALKLPLILSGLESAFASGKPFATELTSLAGVLPDLAVPDALRAAAASGISRPDALMQDFEAALPDILAARAGSGGDWVQSATDWAKALLALRPAGEIEGDSPEAIVSRLEGAMGRRDYATAEALIGQLPAPMQAAAAPVASAIALHAAADQLVTDLRTRALAPAGAPA</sequence>
<evidence type="ECO:0000313" key="3">
    <source>
        <dbReference type="EMBL" id="MBI4921701.1"/>
    </source>
</evidence>
<name>A0A933L3B5_9HYPH</name>
<gene>
    <name evidence="3" type="ORF">HY834_08125</name>
</gene>
<feature type="region of interest" description="Disordered" evidence="1">
    <location>
        <begin position="1"/>
        <end position="48"/>
    </location>
</feature>
<keyword evidence="2" id="KW-1133">Transmembrane helix</keyword>
<keyword evidence="2" id="KW-0812">Transmembrane</keyword>
<dbReference type="AlphaFoldDB" id="A0A933L3B5"/>